<evidence type="ECO:0000256" key="2">
    <source>
        <dbReference type="ARBA" id="ARBA00022729"/>
    </source>
</evidence>
<evidence type="ECO:0000256" key="1">
    <source>
        <dbReference type="ARBA" id="ARBA00008520"/>
    </source>
</evidence>
<protein>
    <submittedName>
        <fullName evidence="5">Iron(III) transport system substrate-binding protein</fullName>
    </submittedName>
</protein>
<dbReference type="OrthoDB" id="9769567at2"/>
<dbReference type="Gene3D" id="3.40.190.10">
    <property type="entry name" value="Periplasmic binding protein-like II"/>
    <property type="match status" value="2"/>
</dbReference>
<feature type="chain" id="PRO_5017266235" evidence="4">
    <location>
        <begin position="31"/>
        <end position="339"/>
    </location>
</feature>
<comment type="similarity">
    <text evidence="1">Belongs to the bacterial solute-binding protein 1 family.</text>
</comment>
<feature type="signal peptide" evidence="4">
    <location>
        <begin position="1"/>
        <end position="30"/>
    </location>
</feature>
<dbReference type="InterPro" id="IPR026045">
    <property type="entry name" value="Ferric-bd"/>
</dbReference>
<evidence type="ECO:0000256" key="4">
    <source>
        <dbReference type="SAM" id="SignalP"/>
    </source>
</evidence>
<evidence type="ECO:0000256" key="3">
    <source>
        <dbReference type="PIRSR" id="PIRSR002825-1"/>
    </source>
</evidence>
<dbReference type="GO" id="GO:0046872">
    <property type="term" value="F:metal ion binding"/>
    <property type="evidence" value="ECO:0007669"/>
    <property type="project" value="UniProtKB-KW"/>
</dbReference>
<dbReference type="PANTHER" id="PTHR30006:SF15">
    <property type="entry name" value="IRON-UTILIZATION PERIPLASMIC PROTEIN"/>
    <property type="match status" value="1"/>
</dbReference>
<feature type="binding site" evidence="3">
    <location>
        <position position="43"/>
    </location>
    <ligand>
        <name>Fe cation</name>
        <dbReference type="ChEBI" id="CHEBI:24875"/>
    </ligand>
</feature>
<accession>A0A1G7GZV6</accession>
<feature type="binding site" evidence="3">
    <location>
        <position position="228"/>
    </location>
    <ligand>
        <name>Fe cation</name>
        <dbReference type="ChEBI" id="CHEBI:24875"/>
    </ligand>
</feature>
<sequence>MSAQRVTVLARAIGVGVLSCGLLFASAVRADDAVSLTLYNGQHESTGKAVAAAFEKKTGIKVLIRKGGGGQLANQIAEEGERSPADIIYTEEAPPLIKLGSQGLLAKVDDSTLKQIDAKFSDDNGNWIGITSRVRVLAYNPDLVNEAELPKSVLEVADPEWAGKIAFVPSSGEFLGQTAAVIRLNGREAAEEWLTGLKAFGGTYTNNVIAMKAVENGEVGAALVNSYYWTALKKEKGELKSKLHYFADGDAGGLSSVSGAAVVKASKHPKEAQQFLAFMISEEGQQAILSKSAEYPVNPKVQADPLLKPYDQLKPPAITAAQIGLAEDALELQREVGMN</sequence>
<name>A0A1G7GZV6_9GAMM</name>
<dbReference type="EMBL" id="FNBM01000001">
    <property type="protein sequence ID" value="SDE93696.1"/>
    <property type="molecule type" value="Genomic_DNA"/>
</dbReference>
<evidence type="ECO:0000313" key="5">
    <source>
        <dbReference type="EMBL" id="SDE93696.1"/>
    </source>
</evidence>
<dbReference type="STRING" id="640205.SAMN05216381_0417"/>
<dbReference type="PIRSF" id="PIRSF002825">
    <property type="entry name" value="CfbpA"/>
    <property type="match status" value="1"/>
</dbReference>
<dbReference type="InterPro" id="IPR006059">
    <property type="entry name" value="SBP"/>
</dbReference>
<dbReference type="AlphaFoldDB" id="A0A1G7GZV6"/>
<feature type="binding site" evidence="3">
    <location>
        <position position="227"/>
    </location>
    <ligand>
        <name>Fe cation</name>
        <dbReference type="ChEBI" id="CHEBI:24875"/>
    </ligand>
</feature>
<dbReference type="GO" id="GO:0030288">
    <property type="term" value="C:outer membrane-bounded periplasmic space"/>
    <property type="evidence" value="ECO:0007669"/>
    <property type="project" value="TreeGrafter"/>
</dbReference>
<evidence type="ECO:0000313" key="6">
    <source>
        <dbReference type="Proteomes" id="UP000243378"/>
    </source>
</evidence>
<reference evidence="5 6" key="1">
    <citation type="submission" date="2016-10" db="EMBL/GenBank/DDBJ databases">
        <authorList>
            <person name="de Groot N.N."/>
        </authorList>
    </citation>
    <scope>NUCLEOTIDE SEQUENCE [LARGE SCALE GENOMIC DNA]</scope>
    <source>
        <strain evidence="5 6">LMG 25475</strain>
    </source>
</reference>
<dbReference type="Proteomes" id="UP000243378">
    <property type="component" value="Unassembled WGS sequence"/>
</dbReference>
<dbReference type="SUPFAM" id="SSF53850">
    <property type="entry name" value="Periplasmic binding protein-like II"/>
    <property type="match status" value="1"/>
</dbReference>
<dbReference type="PANTHER" id="PTHR30006">
    <property type="entry name" value="THIAMINE-BINDING PERIPLASMIC PROTEIN-RELATED"/>
    <property type="match status" value="1"/>
</dbReference>
<feature type="binding site" evidence="3">
    <location>
        <position position="91"/>
    </location>
    <ligand>
        <name>Fe cation</name>
        <dbReference type="ChEBI" id="CHEBI:24875"/>
    </ligand>
</feature>
<dbReference type="RefSeq" id="WP_092364064.1">
    <property type="nucleotide sequence ID" value="NZ_FNBM01000001.1"/>
</dbReference>
<keyword evidence="3" id="KW-0479">Metal-binding</keyword>
<gene>
    <name evidence="5" type="ORF">SAMN05216381_0417</name>
</gene>
<keyword evidence="2 4" id="KW-0732">Signal</keyword>
<proteinExistence type="inferred from homology"/>
<keyword evidence="3" id="KW-0408">Iron</keyword>
<organism evidence="5 6">
    <name type="scientific">Phytopseudomonas seleniipraecipitans</name>
    <dbReference type="NCBI Taxonomy" id="640205"/>
    <lineage>
        <taxon>Bacteria</taxon>
        <taxon>Pseudomonadati</taxon>
        <taxon>Pseudomonadota</taxon>
        <taxon>Gammaproteobacteria</taxon>
        <taxon>Pseudomonadales</taxon>
        <taxon>Pseudomonadaceae</taxon>
        <taxon>Phytopseudomonas</taxon>
    </lineage>
</organism>
<dbReference type="Pfam" id="PF01547">
    <property type="entry name" value="SBP_bac_1"/>
    <property type="match status" value="1"/>
</dbReference>